<evidence type="ECO:0000256" key="14">
    <source>
        <dbReference type="SAM" id="MobiDB-lite"/>
    </source>
</evidence>
<dbReference type="PANTHER" id="PTHR11177:SF402">
    <property type="entry name" value="CHITINASE"/>
    <property type="match status" value="1"/>
</dbReference>
<dbReference type="Pfam" id="PF00187">
    <property type="entry name" value="Chitin_bind_1"/>
    <property type="match status" value="1"/>
</dbReference>
<dbReference type="InterPro" id="IPR001002">
    <property type="entry name" value="Chitin-bd_1"/>
</dbReference>
<dbReference type="Gene3D" id="3.10.50.10">
    <property type="match status" value="1"/>
</dbReference>
<dbReference type="GO" id="GO:0006032">
    <property type="term" value="P:chitin catabolic process"/>
    <property type="evidence" value="ECO:0007669"/>
    <property type="project" value="UniProtKB-KW"/>
</dbReference>
<reference evidence="17" key="2">
    <citation type="submission" date="2023-05" db="EMBL/GenBank/DDBJ databases">
        <authorList>
            <consortium name="Lawrence Berkeley National Laboratory"/>
            <person name="Steindorff A."/>
            <person name="Hensen N."/>
            <person name="Bonometti L."/>
            <person name="Westerberg I."/>
            <person name="Brannstrom I.O."/>
            <person name="Guillou S."/>
            <person name="Cros-Aarteil S."/>
            <person name="Calhoun S."/>
            <person name="Haridas S."/>
            <person name="Kuo A."/>
            <person name="Mondo S."/>
            <person name="Pangilinan J."/>
            <person name="Riley R."/>
            <person name="Labutti K."/>
            <person name="Andreopoulos B."/>
            <person name="Lipzen A."/>
            <person name="Chen C."/>
            <person name="Yanf M."/>
            <person name="Daum C."/>
            <person name="Ng V."/>
            <person name="Clum A."/>
            <person name="Ohm R."/>
            <person name="Martin F."/>
            <person name="Silar P."/>
            <person name="Natvig D."/>
            <person name="Lalanne C."/>
            <person name="Gautier V."/>
            <person name="Ament-Velasquez S.L."/>
            <person name="Kruys A."/>
            <person name="Hutchinson M.I."/>
            <person name="Powell A.J."/>
            <person name="Barry K."/>
            <person name="Miller A.N."/>
            <person name="Grigoriev I.V."/>
            <person name="Debuchy R."/>
            <person name="Gladieux P."/>
            <person name="Thoren M.H."/>
            <person name="Johannesson H."/>
        </authorList>
    </citation>
    <scope>NUCLEOTIDE SEQUENCE</scope>
    <source>
        <strain evidence="17">PSN243</strain>
    </source>
</reference>
<dbReference type="GO" id="GO:0005576">
    <property type="term" value="C:extracellular region"/>
    <property type="evidence" value="ECO:0007669"/>
    <property type="project" value="UniProtKB-SubCell"/>
</dbReference>
<dbReference type="PROSITE" id="PS01095">
    <property type="entry name" value="GH18_1"/>
    <property type="match status" value="1"/>
</dbReference>
<evidence type="ECO:0000259" key="15">
    <source>
        <dbReference type="PROSITE" id="PS50941"/>
    </source>
</evidence>
<proteinExistence type="inferred from homology"/>
<keyword evidence="18" id="KW-1185">Reference proteome</keyword>
<dbReference type="PROSITE" id="PS51910">
    <property type="entry name" value="GH18_2"/>
    <property type="match status" value="1"/>
</dbReference>
<evidence type="ECO:0000256" key="1">
    <source>
        <dbReference type="ARBA" id="ARBA00000822"/>
    </source>
</evidence>
<dbReference type="InterPro" id="IPR017853">
    <property type="entry name" value="GH"/>
</dbReference>
<keyword evidence="8" id="KW-0146">Chitin degradation</keyword>
<evidence type="ECO:0000313" key="17">
    <source>
        <dbReference type="EMBL" id="KAK4441989.1"/>
    </source>
</evidence>
<dbReference type="InterPro" id="IPR050314">
    <property type="entry name" value="Glycosyl_Hydrlase_18"/>
</dbReference>
<evidence type="ECO:0000256" key="6">
    <source>
        <dbReference type="ARBA" id="ARBA00022669"/>
    </source>
</evidence>
<keyword evidence="5" id="KW-0964">Secreted</keyword>
<organism evidence="17 18">
    <name type="scientific">Podospora aff. communis PSN243</name>
    <dbReference type="NCBI Taxonomy" id="3040156"/>
    <lineage>
        <taxon>Eukaryota</taxon>
        <taxon>Fungi</taxon>
        <taxon>Dikarya</taxon>
        <taxon>Ascomycota</taxon>
        <taxon>Pezizomycotina</taxon>
        <taxon>Sordariomycetes</taxon>
        <taxon>Sordariomycetidae</taxon>
        <taxon>Sordariales</taxon>
        <taxon>Podosporaceae</taxon>
        <taxon>Podospora</taxon>
    </lineage>
</organism>
<evidence type="ECO:0000259" key="16">
    <source>
        <dbReference type="PROSITE" id="PS51910"/>
    </source>
</evidence>
<keyword evidence="7 13" id="KW-0378">Hydrolase</keyword>
<reference evidence="17" key="1">
    <citation type="journal article" date="2023" name="Mol. Phylogenet. Evol.">
        <title>Genome-scale phylogeny and comparative genomics of the fungal order Sordariales.</title>
        <authorList>
            <person name="Hensen N."/>
            <person name="Bonometti L."/>
            <person name="Westerberg I."/>
            <person name="Brannstrom I.O."/>
            <person name="Guillou S."/>
            <person name="Cros-Aarteil S."/>
            <person name="Calhoun S."/>
            <person name="Haridas S."/>
            <person name="Kuo A."/>
            <person name="Mondo S."/>
            <person name="Pangilinan J."/>
            <person name="Riley R."/>
            <person name="LaButti K."/>
            <person name="Andreopoulos B."/>
            <person name="Lipzen A."/>
            <person name="Chen C."/>
            <person name="Yan M."/>
            <person name="Daum C."/>
            <person name="Ng V."/>
            <person name="Clum A."/>
            <person name="Steindorff A."/>
            <person name="Ohm R.A."/>
            <person name="Martin F."/>
            <person name="Silar P."/>
            <person name="Natvig D.O."/>
            <person name="Lalanne C."/>
            <person name="Gautier V."/>
            <person name="Ament-Velasquez S.L."/>
            <person name="Kruys A."/>
            <person name="Hutchinson M.I."/>
            <person name="Powell A.J."/>
            <person name="Barry K."/>
            <person name="Miller A.N."/>
            <person name="Grigoriev I.V."/>
            <person name="Debuchy R."/>
            <person name="Gladieux P."/>
            <person name="Hiltunen Thoren M."/>
            <person name="Johannesson H."/>
        </authorList>
    </citation>
    <scope>NUCLEOTIDE SEQUENCE</scope>
    <source>
        <strain evidence="17">PSN243</strain>
    </source>
</reference>
<dbReference type="InterPro" id="IPR001223">
    <property type="entry name" value="Glyco_hydro18_cat"/>
</dbReference>
<dbReference type="SUPFAM" id="SSF57016">
    <property type="entry name" value="Plant lectins/antimicrobial peptides"/>
    <property type="match status" value="1"/>
</dbReference>
<dbReference type="AlphaFoldDB" id="A0AAV9FZ22"/>
<keyword evidence="6 12" id="KW-0147">Chitin-binding</keyword>
<dbReference type="Gene3D" id="3.30.60.10">
    <property type="entry name" value="Endochitinase-like"/>
    <property type="match status" value="1"/>
</dbReference>
<evidence type="ECO:0000313" key="18">
    <source>
        <dbReference type="Proteomes" id="UP001321760"/>
    </source>
</evidence>
<evidence type="ECO:0000256" key="13">
    <source>
        <dbReference type="RuleBase" id="RU000489"/>
    </source>
</evidence>
<evidence type="ECO:0000256" key="3">
    <source>
        <dbReference type="ARBA" id="ARBA00008682"/>
    </source>
</evidence>
<comment type="catalytic activity">
    <reaction evidence="1">
        <text>Random endo-hydrolysis of N-acetyl-beta-D-glucosaminide (1-&gt;4)-beta-linkages in chitin and chitodextrins.</text>
        <dbReference type="EC" id="3.2.1.14"/>
    </reaction>
</comment>
<dbReference type="InterPro" id="IPR001579">
    <property type="entry name" value="Glyco_hydro_18_chit_AS"/>
</dbReference>
<name>A0AAV9FZ22_9PEZI</name>
<dbReference type="PROSITE" id="PS50941">
    <property type="entry name" value="CHIT_BIND_I_2"/>
    <property type="match status" value="1"/>
</dbReference>
<feature type="disulfide bond" evidence="12">
    <location>
        <begin position="75"/>
        <end position="89"/>
    </location>
</feature>
<feature type="domain" description="Chitin-binding type-1" evidence="15">
    <location>
        <begin position="43"/>
        <end position="101"/>
    </location>
</feature>
<dbReference type="PANTHER" id="PTHR11177">
    <property type="entry name" value="CHITINASE"/>
    <property type="match status" value="1"/>
</dbReference>
<dbReference type="InterPro" id="IPR036861">
    <property type="entry name" value="Endochitinase-like_sf"/>
</dbReference>
<feature type="disulfide bond" evidence="12">
    <location>
        <begin position="70"/>
        <end position="82"/>
    </location>
</feature>
<dbReference type="EMBL" id="MU866040">
    <property type="protein sequence ID" value="KAK4441989.1"/>
    <property type="molecule type" value="Genomic_DNA"/>
</dbReference>
<feature type="compositionally biased region" description="Basic residues" evidence="14">
    <location>
        <begin position="876"/>
        <end position="887"/>
    </location>
</feature>
<keyword evidence="10 13" id="KW-0326">Glycosidase</keyword>
<keyword evidence="12" id="KW-1015">Disulfide bond</keyword>
<dbReference type="InterPro" id="IPR029070">
    <property type="entry name" value="Chitinase_insertion_sf"/>
</dbReference>
<comment type="caution">
    <text evidence="12">Lacks conserved residue(s) required for the propagation of feature annotation.</text>
</comment>
<evidence type="ECO:0000256" key="12">
    <source>
        <dbReference type="PROSITE-ProRule" id="PRU00261"/>
    </source>
</evidence>
<evidence type="ECO:0000256" key="10">
    <source>
        <dbReference type="ARBA" id="ARBA00023295"/>
    </source>
</evidence>
<accession>A0AAV9FZ22</accession>
<dbReference type="CDD" id="cd00035">
    <property type="entry name" value="ChtBD1"/>
    <property type="match status" value="1"/>
</dbReference>
<evidence type="ECO:0000256" key="4">
    <source>
        <dbReference type="ARBA" id="ARBA00012729"/>
    </source>
</evidence>
<comment type="caution">
    <text evidence="17">The sequence shown here is derived from an EMBL/GenBank/DDBJ whole genome shotgun (WGS) entry which is preliminary data.</text>
</comment>
<dbReference type="Pfam" id="PF00704">
    <property type="entry name" value="Glyco_hydro_18"/>
    <property type="match status" value="1"/>
</dbReference>
<comment type="subcellular location">
    <subcellularLocation>
        <location evidence="2">Secreted</location>
    </subcellularLocation>
</comment>
<dbReference type="Proteomes" id="UP001321760">
    <property type="component" value="Unassembled WGS sequence"/>
</dbReference>
<feature type="domain" description="GH18" evidence="16">
    <location>
        <begin position="107"/>
        <end position="446"/>
    </location>
</feature>
<evidence type="ECO:0000256" key="8">
    <source>
        <dbReference type="ARBA" id="ARBA00023024"/>
    </source>
</evidence>
<sequence length="1232" mass="136938">MSDEWLLPRGTAYALLSEVHVTPQAERCKKVQGICVCTLRRCDENCGAGCEAKSYCNTGDGPEWSQIDECPLRVCCSKWGWCGMTEELCGDKQVLRPSCTPTERTIRRVVGYYKGWAARRKCMSYRPLDIKRGAYTHINFAFAHLDPVTFAIVPADPGDVALYKELTDMKRSDSELKVYIALGGWAHDEPWAPTAKAFSRMVSSEQNQRAFFTSLISFLTTYNFDGIDVDWEYPTALESTGTGRHGLTLTLPVAYWYLQHFDIARLAPLVEFFNIMSYDLHGTWEENKNWTEPWLNSHTNLTEITEYLDLLWRNDINPDQVVLGLAFYSRTFGLANPSCTAHGGACHFHGGGAPGPCSNDVGTLMSAEVKQILDGNPGIVPALDAAAAVKIFTHNNAWITYDDAQTFQLKVEFAKSQCLGGVMVWALSQDAGQMYSDQLQAATGYRSPGLKWTWNNLQQKYVANPDEQDAYLTRPQCRCAGCGEMCGPGEYAVERHDTDCGWLRHGVLREYIRDPTGCKDPHHHLLCCPSVKPYPSCGWYGFWNGGCTGVCEAGQTQVGSVHIACHTDRPQAACCNMYPQDTPGEHVMRPVALHANCHWEGLENGHDCPRTSSDDCDDGTKLVASKMGPGGDICYNYHGRSLYCCGSQNDNKRWAGCHWQAPVPDAAGHCNPRCPNGQVRVVMESVPLGCSSGGRAFCCTPIYRTPVAWNVDADAQDFYDNAFAVYLQDPKCHSSSGSMVLGRSDADVALLLLPNATGLEAASVKRQPGNQLVPAQAEGIVVRYAGLFAAGLMTELQRMAFRAAWDFAMEQRPQFLPLRLHNIDSRRCATSKKFADDAAETDGFFNNMACTYIFDSDPEYRSENPTDSGGDDTTLARRRRRTARRQSRSGWSSSKPASADAHDAELQDEGEMDGMDAPPPPPDENGNWPEVAADGRVYPYHEVNPNNNIRPMPAIYTPFNVLSSRYPNGEGGDALIGANGLSFRYLVKSGCGAWQYQLDSVASKSDIAGGRWVSEHILKLQAFPRFLEAAISGRFVRWGLRGTVPVTQSANVHPSIIQHNFPGWLPFTRVPANWALALLGSTDFPEAMVVCESALNAMKTRIYRFFRPVSDVVWASCCTAPDQRSAEKMFAYLQRVFAVFDYYNDPAVKVRHKHAYDKVKDVLTSFDNVNANSHLADAWREYNILQANEMSNWANFWVMTKINLALWIWEGEARALARMTGLPCMRGSRSTL</sequence>
<evidence type="ECO:0000256" key="9">
    <source>
        <dbReference type="ARBA" id="ARBA00023277"/>
    </source>
</evidence>
<keyword evidence="11" id="KW-0624">Polysaccharide degradation</keyword>
<evidence type="ECO:0000256" key="2">
    <source>
        <dbReference type="ARBA" id="ARBA00004613"/>
    </source>
</evidence>
<evidence type="ECO:0000256" key="11">
    <source>
        <dbReference type="ARBA" id="ARBA00023326"/>
    </source>
</evidence>
<dbReference type="EC" id="3.2.1.14" evidence="4"/>
<evidence type="ECO:0000256" key="7">
    <source>
        <dbReference type="ARBA" id="ARBA00022801"/>
    </source>
</evidence>
<evidence type="ECO:0000256" key="5">
    <source>
        <dbReference type="ARBA" id="ARBA00022525"/>
    </source>
</evidence>
<dbReference type="InterPro" id="IPR011583">
    <property type="entry name" value="Chitinase_II/V-like_cat"/>
</dbReference>
<protein>
    <recommendedName>
        <fullName evidence="4">chitinase</fullName>
        <ecNumber evidence="4">3.2.1.14</ecNumber>
    </recommendedName>
</protein>
<comment type="similarity">
    <text evidence="3">Belongs to the glycosyl hydrolase 18 family. Chitinase class V subfamily.</text>
</comment>
<dbReference type="GO" id="GO:0008061">
    <property type="term" value="F:chitin binding"/>
    <property type="evidence" value="ECO:0007669"/>
    <property type="project" value="UniProtKB-UniRule"/>
</dbReference>
<dbReference type="Gene3D" id="3.20.20.80">
    <property type="entry name" value="Glycosidases"/>
    <property type="match status" value="1"/>
</dbReference>
<dbReference type="GO" id="GO:0008843">
    <property type="term" value="F:endochitinase activity"/>
    <property type="evidence" value="ECO:0007669"/>
    <property type="project" value="UniProtKB-EC"/>
</dbReference>
<keyword evidence="9" id="KW-0119">Carbohydrate metabolism</keyword>
<dbReference type="GO" id="GO:0000272">
    <property type="term" value="P:polysaccharide catabolic process"/>
    <property type="evidence" value="ECO:0007669"/>
    <property type="project" value="UniProtKB-KW"/>
</dbReference>
<dbReference type="SUPFAM" id="SSF51445">
    <property type="entry name" value="(Trans)glycosidases"/>
    <property type="match status" value="1"/>
</dbReference>
<gene>
    <name evidence="17" type="ORF">QBC34DRAFT_499971</name>
</gene>
<feature type="region of interest" description="Disordered" evidence="14">
    <location>
        <begin position="857"/>
        <end position="931"/>
    </location>
</feature>
<dbReference type="SUPFAM" id="SSF54556">
    <property type="entry name" value="Chitinase insertion domain"/>
    <property type="match status" value="1"/>
</dbReference>
<dbReference type="SMART" id="SM00636">
    <property type="entry name" value="Glyco_18"/>
    <property type="match status" value="1"/>
</dbReference>